<dbReference type="InterPro" id="IPR025714">
    <property type="entry name" value="Methyltranfer_dom"/>
</dbReference>
<keyword evidence="2 6" id="KW-0808">Transferase</keyword>
<organism evidence="6 7">
    <name type="scientific">Pseudothauera rhizosphaerae</name>
    <dbReference type="NCBI Taxonomy" id="2565932"/>
    <lineage>
        <taxon>Bacteria</taxon>
        <taxon>Pseudomonadati</taxon>
        <taxon>Pseudomonadota</taxon>
        <taxon>Betaproteobacteria</taxon>
        <taxon>Rhodocyclales</taxon>
        <taxon>Zoogloeaceae</taxon>
        <taxon>Pseudothauera</taxon>
    </lineage>
</organism>
<dbReference type="PANTHER" id="PTHR13610:SF11">
    <property type="entry name" value="METHYLTRANSFERASE DOMAIN-CONTAINING PROTEIN"/>
    <property type="match status" value="1"/>
</dbReference>
<keyword evidence="7" id="KW-1185">Reference proteome</keyword>
<dbReference type="InterPro" id="IPR029063">
    <property type="entry name" value="SAM-dependent_MTases_sf"/>
</dbReference>
<dbReference type="Proteomes" id="UP000307956">
    <property type="component" value="Unassembled WGS sequence"/>
</dbReference>
<comment type="caution">
    <text evidence="6">The sequence shown here is derived from an EMBL/GenBank/DDBJ whole genome shotgun (WGS) entry which is preliminary data.</text>
</comment>
<evidence type="ECO:0000259" key="5">
    <source>
        <dbReference type="Pfam" id="PF13847"/>
    </source>
</evidence>
<feature type="chain" id="PRO_5020718863" evidence="4">
    <location>
        <begin position="27"/>
        <end position="267"/>
    </location>
</feature>
<dbReference type="GO" id="GO:0016279">
    <property type="term" value="F:protein-lysine N-methyltransferase activity"/>
    <property type="evidence" value="ECO:0007669"/>
    <property type="project" value="InterPro"/>
</dbReference>
<dbReference type="SUPFAM" id="SSF53335">
    <property type="entry name" value="S-adenosyl-L-methionine-dependent methyltransferases"/>
    <property type="match status" value="1"/>
</dbReference>
<dbReference type="RefSeq" id="WP_136385380.1">
    <property type="nucleotide sequence ID" value="NZ_SSOD01000009.1"/>
</dbReference>
<name>A0A4S4AM38_9RHOO</name>
<keyword evidence="4" id="KW-0732">Signal</keyword>
<gene>
    <name evidence="6" type="ORF">E6O51_12785</name>
</gene>
<feature type="domain" description="Methyltransferase" evidence="5">
    <location>
        <begin position="53"/>
        <end position="122"/>
    </location>
</feature>
<evidence type="ECO:0000256" key="2">
    <source>
        <dbReference type="ARBA" id="ARBA00022679"/>
    </source>
</evidence>
<dbReference type="CDD" id="cd02440">
    <property type="entry name" value="AdoMet_MTases"/>
    <property type="match status" value="1"/>
</dbReference>
<dbReference type="OrthoDB" id="281208at2"/>
<dbReference type="Gene3D" id="3.40.50.150">
    <property type="entry name" value="Vaccinia Virus protein VP39"/>
    <property type="match status" value="1"/>
</dbReference>
<sequence>MRSAAARLAGLLFAGAVLVLAQRAQAQVRLDVPYVPTPPSVVEGMLNLADVRPGERVVDLGCGDGRVVVSAASRFGARGLGVDIDPQRIREARANAVRAGVEERVEFRLGDLFEVDLSDADVLAIYLLDDVNLRLRPTILRQMRPGTRVVSHAFGMGNWRPDRHETIDGNSVYLWIVPADVEGRWHMERSGRGVELSLRQYFSELSGTATVDGRAVPLHEGRVRGAEVEFAFELDAGTVERFRGRVDGGRIVAQADDDPFWEAERAP</sequence>
<dbReference type="EMBL" id="SSOD01000009">
    <property type="protein sequence ID" value="THF60651.1"/>
    <property type="molecule type" value="Genomic_DNA"/>
</dbReference>
<dbReference type="Pfam" id="PF13847">
    <property type="entry name" value="Methyltransf_31"/>
    <property type="match status" value="1"/>
</dbReference>
<evidence type="ECO:0000256" key="3">
    <source>
        <dbReference type="ARBA" id="ARBA00022691"/>
    </source>
</evidence>
<dbReference type="AlphaFoldDB" id="A0A4S4AM38"/>
<keyword evidence="3" id="KW-0949">S-adenosyl-L-methionine</keyword>
<dbReference type="GO" id="GO:0032259">
    <property type="term" value="P:methylation"/>
    <property type="evidence" value="ECO:0007669"/>
    <property type="project" value="UniProtKB-KW"/>
</dbReference>
<dbReference type="InterPro" id="IPR026170">
    <property type="entry name" value="FAM173A/B"/>
</dbReference>
<reference evidence="6 7" key="1">
    <citation type="submission" date="2019-04" db="EMBL/GenBank/DDBJ databases">
        <title>Azoarcus rhizosphaerae sp. nov. isolated from rhizosphere of Ficus religiosa.</title>
        <authorList>
            <person name="Lin S.-Y."/>
            <person name="Hameed A."/>
            <person name="Hsu Y.-H."/>
            <person name="Young C.-C."/>
        </authorList>
    </citation>
    <scope>NUCLEOTIDE SEQUENCE [LARGE SCALE GENOMIC DNA]</scope>
    <source>
        <strain evidence="6 7">CC-YHH848</strain>
    </source>
</reference>
<evidence type="ECO:0000313" key="6">
    <source>
        <dbReference type="EMBL" id="THF60651.1"/>
    </source>
</evidence>
<proteinExistence type="predicted"/>
<evidence type="ECO:0000313" key="7">
    <source>
        <dbReference type="Proteomes" id="UP000307956"/>
    </source>
</evidence>
<evidence type="ECO:0000256" key="4">
    <source>
        <dbReference type="SAM" id="SignalP"/>
    </source>
</evidence>
<evidence type="ECO:0000256" key="1">
    <source>
        <dbReference type="ARBA" id="ARBA00022603"/>
    </source>
</evidence>
<feature type="signal peptide" evidence="4">
    <location>
        <begin position="1"/>
        <end position="26"/>
    </location>
</feature>
<accession>A0A4S4AM38</accession>
<protein>
    <submittedName>
        <fullName evidence="6">Methyltransferase domain-containing protein</fullName>
    </submittedName>
</protein>
<dbReference type="PANTHER" id="PTHR13610">
    <property type="entry name" value="METHYLTRANSFERASE DOMAIN-CONTAINING PROTEIN"/>
    <property type="match status" value="1"/>
</dbReference>
<keyword evidence="1 6" id="KW-0489">Methyltransferase</keyword>